<evidence type="ECO:0000256" key="2">
    <source>
        <dbReference type="ARBA" id="ARBA00004141"/>
    </source>
</evidence>
<dbReference type="InterPro" id="IPR005467">
    <property type="entry name" value="His_kinase_dom"/>
</dbReference>
<comment type="subcellular location">
    <subcellularLocation>
        <location evidence="2">Membrane</location>
        <topology evidence="2">Multi-pass membrane protein</topology>
    </subcellularLocation>
</comment>
<dbReference type="CDD" id="cd00082">
    <property type="entry name" value="HisKA"/>
    <property type="match status" value="1"/>
</dbReference>
<dbReference type="Pfam" id="PF00512">
    <property type="entry name" value="HisKA"/>
    <property type="match status" value="1"/>
</dbReference>
<reference evidence="15 16" key="1">
    <citation type="journal article" date="2015" name="Genome Announc.">
        <title>Expanding the biotechnology potential of lactobacilli through comparative genomics of 213 strains and associated genera.</title>
        <authorList>
            <person name="Sun Z."/>
            <person name="Harris H.M."/>
            <person name="McCann A."/>
            <person name="Guo C."/>
            <person name="Argimon S."/>
            <person name="Zhang W."/>
            <person name="Yang X."/>
            <person name="Jeffery I.B."/>
            <person name="Cooney J.C."/>
            <person name="Kagawa T.F."/>
            <person name="Liu W."/>
            <person name="Song Y."/>
            <person name="Salvetti E."/>
            <person name="Wrobel A."/>
            <person name="Rasinkangas P."/>
            <person name="Parkhill J."/>
            <person name="Rea M.C."/>
            <person name="O'Sullivan O."/>
            <person name="Ritari J."/>
            <person name="Douillard F.P."/>
            <person name="Paul Ross R."/>
            <person name="Yang R."/>
            <person name="Briner A.E."/>
            <person name="Felis G.E."/>
            <person name="de Vos W.M."/>
            <person name="Barrangou R."/>
            <person name="Klaenhammer T.R."/>
            <person name="Caufield P.W."/>
            <person name="Cui Y."/>
            <person name="Zhang H."/>
            <person name="O'Toole P.W."/>
        </authorList>
    </citation>
    <scope>NUCLEOTIDE SEQUENCE [LARGE SCALE GENOMIC DNA]</scope>
    <source>
        <strain evidence="15 16">DSM 15833</strain>
    </source>
</reference>
<keyword evidence="9 12" id="KW-1133">Transmembrane helix</keyword>
<comment type="catalytic activity">
    <reaction evidence="1">
        <text>ATP + protein L-histidine = ADP + protein N-phospho-L-histidine.</text>
        <dbReference type="EC" id="2.7.13.3"/>
    </reaction>
</comment>
<dbReference type="SUPFAM" id="SSF55874">
    <property type="entry name" value="ATPase domain of HSP90 chaperone/DNA topoisomerase II/histidine kinase"/>
    <property type="match status" value="1"/>
</dbReference>
<dbReference type="GO" id="GO:0000155">
    <property type="term" value="F:phosphorelay sensor kinase activity"/>
    <property type="evidence" value="ECO:0007669"/>
    <property type="project" value="InterPro"/>
</dbReference>
<dbReference type="SMART" id="SM00304">
    <property type="entry name" value="HAMP"/>
    <property type="match status" value="1"/>
</dbReference>
<feature type="domain" description="HAMP" evidence="14">
    <location>
        <begin position="216"/>
        <end position="274"/>
    </location>
</feature>
<keyword evidence="10" id="KW-0902">Two-component regulatory system</keyword>
<protein>
    <recommendedName>
        <fullName evidence="4">Signal transduction histidine-protein kinase ArlS</fullName>
        <ecNumber evidence="3">2.7.13.3</ecNumber>
    </recommendedName>
</protein>
<dbReference type="FunFam" id="1.10.287.130:FF:000001">
    <property type="entry name" value="Two-component sensor histidine kinase"/>
    <property type="match status" value="1"/>
</dbReference>
<name>A0A0R1TV38_9LACO</name>
<dbReference type="EC" id="2.7.13.3" evidence="3"/>
<comment type="caution">
    <text evidence="15">The sequence shown here is derived from an EMBL/GenBank/DDBJ whole genome shotgun (WGS) entry which is preliminary data.</text>
</comment>
<evidence type="ECO:0000256" key="12">
    <source>
        <dbReference type="SAM" id="Phobius"/>
    </source>
</evidence>
<dbReference type="PANTHER" id="PTHR45528:SF12">
    <property type="entry name" value="SENSOR HISTIDINE KINASE ARSS"/>
    <property type="match status" value="1"/>
</dbReference>
<keyword evidence="6" id="KW-0808">Transferase</keyword>
<feature type="domain" description="Histidine kinase" evidence="13">
    <location>
        <begin position="282"/>
        <end position="499"/>
    </location>
</feature>
<evidence type="ECO:0000256" key="10">
    <source>
        <dbReference type="ARBA" id="ARBA00023012"/>
    </source>
</evidence>
<evidence type="ECO:0000259" key="14">
    <source>
        <dbReference type="PROSITE" id="PS50885"/>
    </source>
</evidence>
<evidence type="ECO:0000256" key="5">
    <source>
        <dbReference type="ARBA" id="ARBA00022553"/>
    </source>
</evidence>
<dbReference type="PATRIC" id="fig|1423740.3.peg.625"/>
<dbReference type="InterPro" id="IPR003594">
    <property type="entry name" value="HATPase_dom"/>
</dbReference>
<dbReference type="InterPro" id="IPR041610">
    <property type="entry name" value="ArlS_N"/>
</dbReference>
<dbReference type="SMART" id="SM00388">
    <property type="entry name" value="HisKA"/>
    <property type="match status" value="1"/>
</dbReference>
<dbReference type="Gene3D" id="1.10.287.130">
    <property type="match status" value="1"/>
</dbReference>
<evidence type="ECO:0000256" key="6">
    <source>
        <dbReference type="ARBA" id="ARBA00022679"/>
    </source>
</evidence>
<dbReference type="SUPFAM" id="SSF47384">
    <property type="entry name" value="Homodimeric domain of signal transducing histidine kinase"/>
    <property type="match status" value="1"/>
</dbReference>
<evidence type="ECO:0000256" key="8">
    <source>
        <dbReference type="ARBA" id="ARBA00022777"/>
    </source>
</evidence>
<dbReference type="CDD" id="cd06225">
    <property type="entry name" value="HAMP"/>
    <property type="match status" value="1"/>
</dbReference>
<accession>A0A0R1TV38</accession>
<evidence type="ECO:0000259" key="13">
    <source>
        <dbReference type="PROSITE" id="PS50109"/>
    </source>
</evidence>
<dbReference type="PRINTS" id="PR00344">
    <property type="entry name" value="BCTRLSENSOR"/>
</dbReference>
<organism evidence="15 16">
    <name type="scientific">Ligilactobacillus equi DSM 15833 = JCM 10991</name>
    <dbReference type="NCBI Taxonomy" id="1423740"/>
    <lineage>
        <taxon>Bacteria</taxon>
        <taxon>Bacillati</taxon>
        <taxon>Bacillota</taxon>
        <taxon>Bacilli</taxon>
        <taxon>Lactobacillales</taxon>
        <taxon>Lactobacillaceae</taxon>
        <taxon>Ligilactobacillus</taxon>
    </lineage>
</organism>
<dbReference type="Pfam" id="PF18719">
    <property type="entry name" value="ArlS_N"/>
    <property type="match status" value="1"/>
</dbReference>
<dbReference type="InterPro" id="IPR036097">
    <property type="entry name" value="HisK_dim/P_sf"/>
</dbReference>
<evidence type="ECO:0000256" key="1">
    <source>
        <dbReference type="ARBA" id="ARBA00000085"/>
    </source>
</evidence>
<dbReference type="AlphaFoldDB" id="A0A0R1TV38"/>
<dbReference type="InterPro" id="IPR050398">
    <property type="entry name" value="HssS/ArlS-like"/>
</dbReference>
<proteinExistence type="predicted"/>
<keyword evidence="7 12" id="KW-0812">Transmembrane</keyword>
<evidence type="ECO:0000313" key="15">
    <source>
        <dbReference type="EMBL" id="KRL85209.1"/>
    </source>
</evidence>
<dbReference type="InterPro" id="IPR003660">
    <property type="entry name" value="HAMP_dom"/>
</dbReference>
<dbReference type="InterPro" id="IPR003661">
    <property type="entry name" value="HisK_dim/P_dom"/>
</dbReference>
<gene>
    <name evidence="15" type="ORF">FC36_GL000579</name>
</gene>
<dbReference type="FunFam" id="3.30.565.10:FF:000006">
    <property type="entry name" value="Sensor histidine kinase WalK"/>
    <property type="match status" value="1"/>
</dbReference>
<dbReference type="SMART" id="SM00387">
    <property type="entry name" value="HATPase_c"/>
    <property type="match status" value="1"/>
</dbReference>
<dbReference type="InterPro" id="IPR004358">
    <property type="entry name" value="Sig_transdc_His_kin-like_C"/>
</dbReference>
<dbReference type="InterPro" id="IPR036890">
    <property type="entry name" value="HATPase_C_sf"/>
</dbReference>
<evidence type="ECO:0000256" key="4">
    <source>
        <dbReference type="ARBA" id="ARBA00015735"/>
    </source>
</evidence>
<keyword evidence="8 15" id="KW-0418">Kinase</keyword>
<sequence length="501" mass="57228">MQSNQEEVPLKKFMSLKLKWSVGLGTGVLVIFTIFAILLYQSFATLLLQQEKQYARSAISTTVVRLEALNSELTTTKVKKELMANIQAFTNARENESTKSLPFYSDSVFVNLSRKNIGISVYNLSGDEVFASRKAQVKFNKNNDIQSRVIKKNGHTIYATTEKVRSKQTNQLLGYVQVTNKLTDYDTTMNKLMLVFMIFGLAAALMTGLACYMLTNWLLRPVDHLNETIEEIKVDKEGDALAKVRVPISSQNDELTQLSLMFNSMLDQMQGYIEQQQQFVEDVSHELRTPVAIIQGHLDLLSRWGKDDPEVLEESISASLQEISRMKSLIQEMLDLSRAEQVEINFKNEETDAWELGLQVFNNFRMIHPDFTFVLDNDLKKDTMVQIYRNHLEQIMIILMDNAVKYSRERKEVHVSLSRDSKYVQIAVQDFGEGISEENLKKVFSRFYRVDKARSRDKGGNGLGLAIAQRLVEGYHGKLTVDSVLEQGSIFRVTLPLVNKK</sequence>
<dbReference type="PANTHER" id="PTHR45528">
    <property type="entry name" value="SENSOR HISTIDINE KINASE CPXA"/>
    <property type="match status" value="1"/>
</dbReference>
<evidence type="ECO:0000256" key="9">
    <source>
        <dbReference type="ARBA" id="ARBA00022989"/>
    </source>
</evidence>
<keyword evidence="11 12" id="KW-0472">Membrane</keyword>
<dbReference type="STRING" id="1423740.FC36_GL000579"/>
<dbReference type="OrthoDB" id="9786919at2"/>
<evidence type="ECO:0000256" key="7">
    <source>
        <dbReference type="ARBA" id="ARBA00022692"/>
    </source>
</evidence>
<dbReference type="GO" id="GO:0016020">
    <property type="term" value="C:membrane"/>
    <property type="evidence" value="ECO:0007669"/>
    <property type="project" value="UniProtKB-SubCell"/>
</dbReference>
<evidence type="ECO:0000256" key="11">
    <source>
        <dbReference type="ARBA" id="ARBA00023136"/>
    </source>
</evidence>
<dbReference type="PROSITE" id="PS50885">
    <property type="entry name" value="HAMP"/>
    <property type="match status" value="1"/>
</dbReference>
<feature type="transmembrane region" description="Helical" evidence="12">
    <location>
        <begin position="20"/>
        <end position="40"/>
    </location>
</feature>
<evidence type="ECO:0000313" key="16">
    <source>
        <dbReference type="Proteomes" id="UP000051048"/>
    </source>
</evidence>
<dbReference type="PROSITE" id="PS50109">
    <property type="entry name" value="HIS_KIN"/>
    <property type="match status" value="1"/>
</dbReference>
<dbReference type="RefSeq" id="WP_025020264.1">
    <property type="nucleotide sequence ID" value="NZ_AZFH01000001.1"/>
</dbReference>
<dbReference type="Gene3D" id="3.30.565.10">
    <property type="entry name" value="Histidine kinase-like ATPase, C-terminal domain"/>
    <property type="match status" value="1"/>
</dbReference>
<dbReference type="Pfam" id="PF02518">
    <property type="entry name" value="HATPase_c"/>
    <property type="match status" value="1"/>
</dbReference>
<evidence type="ECO:0000256" key="3">
    <source>
        <dbReference type="ARBA" id="ARBA00012438"/>
    </source>
</evidence>
<dbReference type="EMBL" id="AZFH01000001">
    <property type="protein sequence ID" value="KRL85209.1"/>
    <property type="molecule type" value="Genomic_DNA"/>
</dbReference>
<feature type="transmembrane region" description="Helical" evidence="12">
    <location>
        <begin position="192"/>
        <end position="219"/>
    </location>
</feature>
<keyword evidence="5" id="KW-0597">Phosphoprotein</keyword>
<dbReference type="Proteomes" id="UP000051048">
    <property type="component" value="Unassembled WGS sequence"/>
</dbReference>
<dbReference type="Gene3D" id="6.10.340.10">
    <property type="match status" value="1"/>
</dbReference>